<reference evidence="2" key="1">
    <citation type="submission" date="2017-09" db="EMBL/GenBank/DDBJ databases">
        <title>Depth-based differentiation of microbial function through sediment-hosted aquifers and enrichment of novel symbionts in the deep terrestrial subsurface.</title>
        <authorList>
            <person name="Probst A.J."/>
            <person name="Ladd B."/>
            <person name="Jarett J.K."/>
            <person name="Geller-Mcgrath D.E."/>
            <person name="Sieber C.M.K."/>
            <person name="Emerson J.B."/>
            <person name="Anantharaman K."/>
            <person name="Thomas B.C."/>
            <person name="Malmstrom R."/>
            <person name="Stieglmeier M."/>
            <person name="Klingl A."/>
            <person name="Woyke T."/>
            <person name="Ryan C.M."/>
            <person name="Banfield J.F."/>
        </authorList>
    </citation>
    <scope>NUCLEOTIDE SEQUENCE [LARGE SCALE GENOMIC DNA]</scope>
</reference>
<dbReference type="SUPFAM" id="SSF56281">
    <property type="entry name" value="Metallo-hydrolase/oxidoreductase"/>
    <property type="match status" value="1"/>
</dbReference>
<sequence length="116" mass="12512">VVMIKYGKFKALFTGDAGEDIEKRLVDEDSDIDADVLKVGHHGSAASSTRDFLRHASPAVSVISVGEGNKYGHPSRSAIRRLAAGGSKIYRTDRNGDVTIITDGTTYRVFVEKGSK</sequence>
<dbReference type="GO" id="GO:0016787">
    <property type="term" value="F:hydrolase activity"/>
    <property type="evidence" value="ECO:0007669"/>
    <property type="project" value="UniProtKB-KW"/>
</dbReference>
<protein>
    <submittedName>
        <fullName evidence="1">MBL fold metallo-hydrolase</fullName>
    </submittedName>
</protein>
<name>A0A2M7T7S0_9ACTN</name>
<dbReference type="InterPro" id="IPR052159">
    <property type="entry name" value="Competence_DNA_uptake"/>
</dbReference>
<gene>
    <name evidence="1" type="ORF">COY37_05945</name>
</gene>
<keyword evidence="1" id="KW-0378">Hydrolase</keyword>
<evidence type="ECO:0000313" key="1">
    <source>
        <dbReference type="EMBL" id="PIZ38577.1"/>
    </source>
</evidence>
<dbReference type="Gene3D" id="3.60.15.10">
    <property type="entry name" value="Ribonuclease Z/Hydroxyacylglutathione hydrolase-like"/>
    <property type="match status" value="1"/>
</dbReference>
<dbReference type="EMBL" id="PFNG01000144">
    <property type="protein sequence ID" value="PIZ38577.1"/>
    <property type="molecule type" value="Genomic_DNA"/>
</dbReference>
<evidence type="ECO:0000313" key="2">
    <source>
        <dbReference type="Proteomes" id="UP000230956"/>
    </source>
</evidence>
<dbReference type="PANTHER" id="PTHR30619:SF1">
    <property type="entry name" value="RECOMBINATION PROTEIN 2"/>
    <property type="match status" value="1"/>
</dbReference>
<organism evidence="1 2">
    <name type="scientific">Candidatus Aquicultor secundus</name>
    <dbReference type="NCBI Taxonomy" id="1973895"/>
    <lineage>
        <taxon>Bacteria</taxon>
        <taxon>Bacillati</taxon>
        <taxon>Actinomycetota</taxon>
        <taxon>Candidatus Aquicultoria</taxon>
        <taxon>Candidatus Aquicultorales</taxon>
        <taxon>Candidatus Aquicultoraceae</taxon>
        <taxon>Candidatus Aquicultor</taxon>
    </lineage>
</organism>
<dbReference type="PANTHER" id="PTHR30619">
    <property type="entry name" value="DNA INTERNALIZATION/COMPETENCE PROTEIN COMEC/REC2"/>
    <property type="match status" value="1"/>
</dbReference>
<dbReference type="AlphaFoldDB" id="A0A2M7T7S0"/>
<feature type="non-terminal residue" evidence="1">
    <location>
        <position position="1"/>
    </location>
</feature>
<dbReference type="Proteomes" id="UP000230956">
    <property type="component" value="Unassembled WGS sequence"/>
</dbReference>
<dbReference type="InterPro" id="IPR036866">
    <property type="entry name" value="RibonucZ/Hydroxyglut_hydro"/>
</dbReference>
<accession>A0A2M7T7S0</accession>
<comment type="caution">
    <text evidence="1">The sequence shown here is derived from an EMBL/GenBank/DDBJ whole genome shotgun (WGS) entry which is preliminary data.</text>
</comment>
<proteinExistence type="predicted"/>